<dbReference type="GO" id="GO:2000028">
    <property type="term" value="P:regulation of photoperiodism, flowering"/>
    <property type="evidence" value="ECO:0007669"/>
    <property type="project" value="EnsemblPlants"/>
</dbReference>
<evidence type="ECO:0000256" key="1">
    <source>
        <dbReference type="ARBA" id="ARBA00023015"/>
    </source>
</evidence>
<dbReference type="CDD" id="cd16910">
    <property type="entry name" value="YEATS_TFIID14_like"/>
    <property type="match status" value="1"/>
</dbReference>
<sequence length="258" mass="29378">MESDIEILPEAPEKIRMVVAIDDQEDKDGRRRVKDVEVSVPIVYGSIALYRGKNAKENRTHNWIVYVRGATNEDLGVVIKKVIFQLHPSFKNPTRVIDSPPFTLSECGWGEFEIDITVFLHTDVCEKKLELSHMLKLNPENEYGPTPKSTKIPVVTEFYNEIVFLDPFESFLARVYNHPAVHVSKLPDGFKISPTGVAETYREMVKGDTKDHPLSQWFLKFSDAEELLNISAARQKVRADITALKKQLIKADGQPEKL</sequence>
<dbReference type="Proteomes" id="UP000029120">
    <property type="component" value="Chromosome 3"/>
</dbReference>
<evidence type="ECO:0000256" key="4">
    <source>
        <dbReference type="PROSITE-ProRule" id="PRU00376"/>
    </source>
</evidence>
<dbReference type="Gene3D" id="2.60.40.1970">
    <property type="entry name" value="YEATS domain"/>
    <property type="match status" value="1"/>
</dbReference>
<dbReference type="PROSITE" id="PS51037">
    <property type="entry name" value="YEATS"/>
    <property type="match status" value="1"/>
</dbReference>
<keyword evidence="3 4" id="KW-0539">Nucleus</keyword>
<dbReference type="PANTHER" id="PTHR47573:SF1">
    <property type="entry name" value="PROTEIN AF-9 HOMOLOG"/>
    <property type="match status" value="1"/>
</dbReference>
<dbReference type="InterPro" id="IPR005033">
    <property type="entry name" value="YEATS"/>
</dbReference>
<evidence type="ECO:0000256" key="3">
    <source>
        <dbReference type="ARBA" id="ARBA00023242"/>
    </source>
</evidence>
<dbReference type="EMBL" id="CM002871">
    <property type="protein sequence ID" value="KFK40176.1"/>
    <property type="molecule type" value="Genomic_DNA"/>
</dbReference>
<keyword evidence="7" id="KW-1185">Reference proteome</keyword>
<reference evidence="7" key="1">
    <citation type="journal article" date="2015" name="Nat. Plants">
        <title>Genome expansion of Arabis alpina linked with retrotransposition and reduced symmetric DNA methylation.</title>
        <authorList>
            <person name="Willing E.M."/>
            <person name="Rawat V."/>
            <person name="Mandakova T."/>
            <person name="Maumus F."/>
            <person name="James G.V."/>
            <person name="Nordstroem K.J."/>
            <person name="Becker C."/>
            <person name="Warthmann N."/>
            <person name="Chica C."/>
            <person name="Szarzynska B."/>
            <person name="Zytnicki M."/>
            <person name="Albani M.C."/>
            <person name="Kiefer C."/>
            <person name="Bergonzi S."/>
            <person name="Castaings L."/>
            <person name="Mateos J.L."/>
            <person name="Berns M.C."/>
            <person name="Bujdoso N."/>
            <person name="Piofczyk T."/>
            <person name="de Lorenzo L."/>
            <person name="Barrero-Sicilia C."/>
            <person name="Mateos I."/>
            <person name="Piednoel M."/>
            <person name="Hagmann J."/>
            <person name="Chen-Min-Tao R."/>
            <person name="Iglesias-Fernandez R."/>
            <person name="Schuster S.C."/>
            <person name="Alonso-Blanco C."/>
            <person name="Roudier F."/>
            <person name="Carbonero P."/>
            <person name="Paz-Ares J."/>
            <person name="Davis S.J."/>
            <person name="Pecinka A."/>
            <person name="Quesneville H."/>
            <person name="Colot V."/>
            <person name="Lysak M.A."/>
            <person name="Weigel D."/>
            <person name="Coupland G."/>
            <person name="Schneeberger K."/>
        </authorList>
    </citation>
    <scope>NUCLEOTIDE SEQUENCE [LARGE SCALE GENOMIC DNA]</scope>
    <source>
        <strain evidence="7">cv. Pajares</strain>
    </source>
</reference>
<dbReference type="GO" id="GO:0009909">
    <property type="term" value="P:regulation of flower development"/>
    <property type="evidence" value="ECO:0007669"/>
    <property type="project" value="EnsemblPlants"/>
</dbReference>
<dbReference type="PANTHER" id="PTHR47573">
    <property type="entry name" value="PROTEIN AF-9 HOMOLOG"/>
    <property type="match status" value="1"/>
</dbReference>
<dbReference type="OrthoDB" id="16041at2759"/>
<evidence type="ECO:0000313" key="7">
    <source>
        <dbReference type="Proteomes" id="UP000029120"/>
    </source>
</evidence>
<proteinExistence type="predicted"/>
<name>A0A087HDH4_ARAAL</name>
<dbReference type="GO" id="GO:0035267">
    <property type="term" value="C:NuA4 histone acetyltransferase complex"/>
    <property type="evidence" value="ECO:0007669"/>
    <property type="project" value="EnsemblPlants"/>
</dbReference>
<comment type="subcellular location">
    <subcellularLocation>
        <location evidence="4">Nucleus</location>
    </subcellularLocation>
</comment>
<evidence type="ECO:0000256" key="2">
    <source>
        <dbReference type="ARBA" id="ARBA00023163"/>
    </source>
</evidence>
<keyword evidence="2" id="KW-0804">Transcription</keyword>
<evidence type="ECO:0000259" key="5">
    <source>
        <dbReference type="PROSITE" id="PS51037"/>
    </source>
</evidence>
<gene>
    <name evidence="6" type="ordered locus">AALP_Aa3g340200</name>
</gene>
<dbReference type="GO" id="GO:0006355">
    <property type="term" value="P:regulation of DNA-templated transcription"/>
    <property type="evidence" value="ECO:0007669"/>
    <property type="project" value="InterPro"/>
</dbReference>
<dbReference type="AlphaFoldDB" id="A0A087HDH4"/>
<dbReference type="InterPro" id="IPR038704">
    <property type="entry name" value="YEAST_sf"/>
</dbReference>
<keyword evidence="1" id="KW-0805">Transcription regulation</keyword>
<dbReference type="OMA" id="NPENEYG"/>
<feature type="domain" description="YEATS" evidence="5">
    <location>
        <begin position="32"/>
        <end position="178"/>
    </location>
</feature>
<protein>
    <recommendedName>
        <fullName evidence="5">YEATS domain-containing protein</fullName>
    </recommendedName>
</protein>
<organism evidence="6 7">
    <name type="scientific">Arabis alpina</name>
    <name type="common">Alpine rock-cress</name>
    <dbReference type="NCBI Taxonomy" id="50452"/>
    <lineage>
        <taxon>Eukaryota</taxon>
        <taxon>Viridiplantae</taxon>
        <taxon>Streptophyta</taxon>
        <taxon>Embryophyta</taxon>
        <taxon>Tracheophyta</taxon>
        <taxon>Spermatophyta</taxon>
        <taxon>Magnoliopsida</taxon>
        <taxon>eudicotyledons</taxon>
        <taxon>Gunneridae</taxon>
        <taxon>Pentapetalae</taxon>
        <taxon>rosids</taxon>
        <taxon>malvids</taxon>
        <taxon>Brassicales</taxon>
        <taxon>Brassicaceae</taxon>
        <taxon>Arabideae</taxon>
        <taxon>Arabis</taxon>
    </lineage>
</organism>
<dbReference type="eggNOG" id="KOG3149">
    <property type="taxonomic scope" value="Eukaryota"/>
</dbReference>
<dbReference type="InterPro" id="IPR055129">
    <property type="entry name" value="YEATS_dom"/>
</dbReference>
<dbReference type="GO" id="GO:0005634">
    <property type="term" value="C:nucleus"/>
    <property type="evidence" value="ECO:0007669"/>
    <property type="project" value="UniProtKB-SubCell"/>
</dbReference>
<dbReference type="Gramene" id="KFK40176">
    <property type="protein sequence ID" value="KFK40176"/>
    <property type="gene ID" value="AALP_AA3G340200"/>
</dbReference>
<dbReference type="GO" id="GO:0048510">
    <property type="term" value="P:regulation of timing of transition from vegetative to reproductive phase"/>
    <property type="evidence" value="ECO:0007669"/>
    <property type="project" value="EnsemblPlants"/>
</dbReference>
<evidence type="ECO:0000313" key="6">
    <source>
        <dbReference type="EMBL" id="KFK40176.1"/>
    </source>
</evidence>
<accession>A0A087HDH4</accession>
<dbReference type="Pfam" id="PF03366">
    <property type="entry name" value="YEATS"/>
    <property type="match status" value="1"/>
</dbReference>